<protein>
    <submittedName>
        <fullName evidence="3">Uncharacterized protein</fullName>
    </submittedName>
</protein>
<keyword evidence="4" id="KW-1185">Reference proteome</keyword>
<keyword evidence="2" id="KW-1133">Transmembrane helix</keyword>
<evidence type="ECO:0000256" key="1">
    <source>
        <dbReference type="SAM" id="MobiDB-lite"/>
    </source>
</evidence>
<evidence type="ECO:0000313" key="3">
    <source>
        <dbReference type="EMBL" id="TPX76381.1"/>
    </source>
</evidence>
<name>A0A507FIW7_9FUNG</name>
<keyword evidence="2" id="KW-0472">Membrane</keyword>
<keyword evidence="2" id="KW-0812">Transmembrane</keyword>
<dbReference type="OrthoDB" id="5540378at2759"/>
<sequence>MQKINSSHNVPEDEARVFSDREALQPTSSPTNRRRYCWGKLSLCALLSIIVSLVLVTFSLVSYFVIIPTAIQNAIESPSSANTNPSITANLQQLSVQNFTNESVSLRVRASVGPISSFGISIGVGNFDVKVFDAANHELVAVGVPAADIAYINQPFQLDSVFTISLRTANKSAVSLLLDDPSHSMAGRTFIARFALPLKLMGMTIYSGLPLYKTIAIEKSDPSQNKNDANSSTTMDQMMSAFAAPLNSDLKTLESQLVAMSLPQELVSIPLNGTASPVAAFTDLKFEITDTSIVILASANLLNPTVLALSGLERLAFGLTVQSVNIGRVLLTGLELNPGLQTMTIRAEFIFNTTNPNDVVSSLSSALTKGLRGAGLLVGISGPIEVSPISTISNITKNFSFDFDASAFLSTMSTSSNATDAASAFLPALLNRGRFQAHLDSTSVTVNSNLFSSRPAPLPPKILFPYKTGFTLSSKNVKIITLNANPLSVLVDETSLGLNASLTVEFVNTEEAAVALANAVNPMLSANSRDSSVEISNILIAKDDASATKFAWVESLFGSNSPPFVISIPAGTIDLANVMMSRKGSSVSSLPIAIKEMKISQMNDGQGFIANGNLSVALPSSVPPVSVNLGYASLNMLANGVKFATASLPEGFIISNTSVAAIVPLKGQLALPSDNLRQTDPALQLLIDAFRSDSNASASFGLNGISFGPSSGTRIITLSKVQLEFSTKSLKPLISLASTSTDALVRRALRRRSKTTTAAYVTANSAVFQVQNSSKISGSAEITLDNLSKYAVSIGSTSLAISMNGAQFAAVSIRPLQINQGLNDLPVAIDVSLETGRASNDMVNGMEKAFGKVLSNLIGESGPAENSGSVMLGVNGLVLDTGNPATDITLFKNLNFRTSAANLIPVLGTSTLSATLPSRHKMTRDVTIQSVFDFSAILPNMTDPFDSLNKFEFRVLSAEIEAAQGNVLRAKAAVSYKSDFPVQFALPFVALSFDLDGIADAFEVLASSIILAPGQQVINPELEIKFSQDPKLQTSLANLFDKVTSGRNVSSKIMLSSIRFGGSRNDENLLLSKIQLDMGAMISGASVPFNSTTLLAQILKMEFPAPVETIYRDLTKPSEKPSTFQMGPIAVSAQASKSLNVQTSVSMMLPFPLSVNVGYLNIGLQVAGNKVTDVRTGLVSQQGQDGVVTFAITALLQFQDEESVQKEMARLVNNILDGNKTYSSFGITNLAFGTSESDFTGALSNLKISQDVDNLILPKRVILAKMMMPKTDFPATAESFFKVYSTSNQTSSFGIGPISISTQPGKIINLQTSVTFTLPLQLSVNIGYLKICAVISGKKLADVETGLISRVGKDGAITFDINAKTLFYDDNGAQGALGDFMNNVMSGSKTLASVGIASIAFGESPNDHISSLSQVGVVQNVDEVLAPNGVMKLYSMLLPRMNFPATVESLLQLSTPSSSESSSSSFQMNSVKMGLMEGKSVNFETGVSIVLPFSVAIDIGYLNIGAFISGEKVADLQTSLRSQVGDNGATAFAINANVKMYDEDVTQMSIAKLVNSFLAGEKTGSSLGFSNLRLGASPSDHAGSFASVRVAQAVDDVIAPNGPFDLSALLLAPSSSTAENSSSLGFQLQTADVSMSAGKRLTVGTNVSVTLPFITQLSIPAMTVNIGVDELPMIETQTKGFSMNSGLAGVTVVVVFKDSDAIATRLAGLVGDFKASRPLQGTAVISGAGFGTSADQMIMSFAKVNVPLKLAPMASFFPSLTSGGGSSAKSVISFTGSEFSLGSISVSAQSGRTVVLDVGIGLKNFPFSVNIPYSFVTAGLDDANIFSSSQSLVVGNGATNTKMQVSASFPSNQQSQLKVAAFSKTLMSDGFGTTNESFAISGVQFGVSALDSVTMFSKIRILAPSSALLSKSMNAVFQSNGTQGASGMNYQVQSANLDLGQPHLITAGVSILVGGFDFNTQVDIGHLGLLAAIDDHKMADLNIPRLQMSSNGSMISLSASTLISLQDTAAVQTSFNNIFNKVTGSSSMPVSIGQASGFAFGVSDKDYIDTFQLIAVSMPLDSYIDAVKKRIASSSGSAGLPGGLKIQNTELSVASSSALLASFAADVGDMLPGQVSLNIPYIGASVFIGNQAFVVPAIQNLKIVNNIASGAAFFDFRKNPALVNQIANSLAVTLVPSIPEPSSFDAAIVATVSGLQFGASRETAFGLISKPAMTMDVLALVKKLSSGAMPASFQPPVIQVFLQNSGVMTSVRMLAPLVSFPFTNKLGPIQVGISYDVSGDAKRRVDIITPVINEMNIASSPSNIEMNVQIATSADAWGEIVPLMLENKPFLDRFYLSGVKLGTFDVFSDLRVNAPVYDLPPSNLNLPFSFHKFIGDGGLNMQVTPQLKNPIASELSISMGTLSSSLDDAKGNILTAKTPGSMQLNPASAGGFLSNNEINVHIPIDLNPITLLVRIGELLHPSKNFKLSIDMTGSDGKHNDWLSTILSNLPGPLIQQLPEILSAAVGGQMGGGLGGKLLSGGASILGGIAKGILGRD</sequence>
<organism evidence="3 4">
    <name type="scientific">Chytriomyces confervae</name>
    <dbReference type="NCBI Taxonomy" id="246404"/>
    <lineage>
        <taxon>Eukaryota</taxon>
        <taxon>Fungi</taxon>
        <taxon>Fungi incertae sedis</taxon>
        <taxon>Chytridiomycota</taxon>
        <taxon>Chytridiomycota incertae sedis</taxon>
        <taxon>Chytridiomycetes</taxon>
        <taxon>Chytridiales</taxon>
        <taxon>Chytriomycetaceae</taxon>
        <taxon>Chytriomyces</taxon>
    </lineage>
</organism>
<dbReference type="STRING" id="246404.A0A507FIW7"/>
<accession>A0A507FIW7</accession>
<dbReference type="EMBL" id="QEAP01000048">
    <property type="protein sequence ID" value="TPX76381.1"/>
    <property type="molecule type" value="Genomic_DNA"/>
</dbReference>
<reference evidence="3 4" key="1">
    <citation type="journal article" date="2019" name="Sci. Rep.">
        <title>Comparative genomics of chytrid fungi reveal insights into the obligate biotrophic and pathogenic lifestyle of Synchytrium endobioticum.</title>
        <authorList>
            <person name="van de Vossenberg B.T.L.H."/>
            <person name="Warris S."/>
            <person name="Nguyen H.D.T."/>
            <person name="van Gent-Pelzer M.P.E."/>
            <person name="Joly D.L."/>
            <person name="van de Geest H.C."/>
            <person name="Bonants P.J.M."/>
            <person name="Smith D.S."/>
            <person name="Levesque C.A."/>
            <person name="van der Lee T.A.J."/>
        </authorList>
    </citation>
    <scope>NUCLEOTIDE SEQUENCE [LARGE SCALE GENOMIC DNA]</scope>
    <source>
        <strain evidence="3 4">CBS 675.73</strain>
    </source>
</reference>
<gene>
    <name evidence="3" type="ORF">CcCBS67573_g02353</name>
</gene>
<feature type="region of interest" description="Disordered" evidence="1">
    <location>
        <begin position="1"/>
        <end position="31"/>
    </location>
</feature>
<dbReference type="Proteomes" id="UP000320333">
    <property type="component" value="Unassembled WGS sequence"/>
</dbReference>
<proteinExistence type="predicted"/>
<comment type="caution">
    <text evidence="3">The sequence shown here is derived from an EMBL/GenBank/DDBJ whole genome shotgun (WGS) entry which is preliminary data.</text>
</comment>
<feature type="transmembrane region" description="Helical" evidence="2">
    <location>
        <begin position="43"/>
        <end position="66"/>
    </location>
</feature>
<evidence type="ECO:0000313" key="4">
    <source>
        <dbReference type="Proteomes" id="UP000320333"/>
    </source>
</evidence>
<feature type="compositionally biased region" description="Basic and acidic residues" evidence="1">
    <location>
        <begin position="10"/>
        <end position="23"/>
    </location>
</feature>
<evidence type="ECO:0000256" key="2">
    <source>
        <dbReference type="SAM" id="Phobius"/>
    </source>
</evidence>